<name>A0A815A3J2_ADIRI</name>
<keyword evidence="3" id="KW-1185">Reference proteome</keyword>
<evidence type="ECO:0000313" key="2">
    <source>
        <dbReference type="EMBL" id="CAF1251546.1"/>
    </source>
</evidence>
<comment type="caution">
    <text evidence="2">The sequence shown here is derived from an EMBL/GenBank/DDBJ whole genome shotgun (WGS) entry which is preliminary data.</text>
</comment>
<sequence>MVYVWLLCVEDTPLMIFRILSRSFWRLDPLKSEPVSVQFSPIPVGLGKILAAGFRPELIRKYLISSWPFPAQSLQKTVRKLLEPTFEIPVGTGGKEIIEKRT</sequence>
<accession>A0A815A3J2</accession>
<dbReference type="EMBL" id="CAJNOJ010000171">
    <property type="protein sequence ID" value="CAF1238835.1"/>
    <property type="molecule type" value="Genomic_DNA"/>
</dbReference>
<dbReference type="EMBL" id="CAJNOR010002129">
    <property type="protein sequence ID" value="CAF1251546.1"/>
    <property type="molecule type" value="Genomic_DNA"/>
</dbReference>
<evidence type="ECO:0000313" key="1">
    <source>
        <dbReference type="EMBL" id="CAF1238835.1"/>
    </source>
</evidence>
<reference evidence="2" key="1">
    <citation type="submission" date="2021-02" db="EMBL/GenBank/DDBJ databases">
        <authorList>
            <person name="Nowell W R."/>
        </authorList>
    </citation>
    <scope>NUCLEOTIDE SEQUENCE</scope>
</reference>
<dbReference type="Proteomes" id="UP000663828">
    <property type="component" value="Unassembled WGS sequence"/>
</dbReference>
<organism evidence="2 3">
    <name type="scientific">Adineta ricciae</name>
    <name type="common">Rotifer</name>
    <dbReference type="NCBI Taxonomy" id="249248"/>
    <lineage>
        <taxon>Eukaryota</taxon>
        <taxon>Metazoa</taxon>
        <taxon>Spiralia</taxon>
        <taxon>Gnathifera</taxon>
        <taxon>Rotifera</taxon>
        <taxon>Eurotatoria</taxon>
        <taxon>Bdelloidea</taxon>
        <taxon>Adinetida</taxon>
        <taxon>Adinetidae</taxon>
        <taxon>Adineta</taxon>
    </lineage>
</organism>
<proteinExistence type="predicted"/>
<gene>
    <name evidence="1" type="ORF">EDS130_LOCUS27347</name>
    <name evidence="2" type="ORF">XAT740_LOCUS26284</name>
</gene>
<dbReference type="AlphaFoldDB" id="A0A815A3J2"/>
<protein>
    <submittedName>
        <fullName evidence="2">Uncharacterized protein</fullName>
    </submittedName>
</protein>
<dbReference type="Proteomes" id="UP000663852">
    <property type="component" value="Unassembled WGS sequence"/>
</dbReference>
<evidence type="ECO:0000313" key="3">
    <source>
        <dbReference type="Proteomes" id="UP000663828"/>
    </source>
</evidence>